<name>A0AAW1P699_9CHLO</name>
<organism evidence="2 3">
    <name type="scientific">Symbiochloris irregularis</name>
    <dbReference type="NCBI Taxonomy" id="706552"/>
    <lineage>
        <taxon>Eukaryota</taxon>
        <taxon>Viridiplantae</taxon>
        <taxon>Chlorophyta</taxon>
        <taxon>core chlorophytes</taxon>
        <taxon>Trebouxiophyceae</taxon>
        <taxon>Trebouxiales</taxon>
        <taxon>Trebouxiaceae</taxon>
        <taxon>Symbiochloris</taxon>
    </lineage>
</organism>
<dbReference type="EMBL" id="JALJOQ010000042">
    <property type="protein sequence ID" value="KAK9805751.1"/>
    <property type="molecule type" value="Genomic_DNA"/>
</dbReference>
<feature type="compositionally biased region" description="Basic and acidic residues" evidence="1">
    <location>
        <begin position="197"/>
        <end position="211"/>
    </location>
</feature>
<evidence type="ECO:0000313" key="3">
    <source>
        <dbReference type="Proteomes" id="UP001465755"/>
    </source>
</evidence>
<feature type="region of interest" description="Disordered" evidence="1">
    <location>
        <begin position="110"/>
        <end position="155"/>
    </location>
</feature>
<keyword evidence="3" id="KW-1185">Reference proteome</keyword>
<evidence type="ECO:0000256" key="1">
    <source>
        <dbReference type="SAM" id="MobiDB-lite"/>
    </source>
</evidence>
<accession>A0AAW1P699</accession>
<protein>
    <submittedName>
        <fullName evidence="2">Uncharacterized protein</fullName>
    </submittedName>
</protein>
<dbReference type="Proteomes" id="UP001465755">
    <property type="component" value="Unassembled WGS sequence"/>
</dbReference>
<comment type="caution">
    <text evidence="2">The sequence shown here is derived from an EMBL/GenBank/DDBJ whole genome shotgun (WGS) entry which is preliminary data.</text>
</comment>
<proteinExistence type="predicted"/>
<sequence length="379" mass="41863">MDLCIAGRKRQHQVLLVSAPGSLNKHVVPTVGTSYHMATQSRRRENSEPEQLDDEVQLESLKKRARRMVADQPAVTTSGTFKSLIHKVNLWARQSVSMFGFADARQPGALFAPDHPPWSIPSSRQPAQRNASEEPSSAATRTEGSLPSVADSDEQIGGRVGQFIRALASADRSNSGSDHPGIAPHPNPGLPPCQPLECRRSSESIEPREDDSQAGPPARRRKVKFCDEEDGTLASPVTGIAYPPEWAIAHQRALCAAKHFSILRRVPRRGLLSNEQARKGLKLAPDLLSVRQRYREAYFGLKLWRAHVEGQPWALHDLDGLPAREDGLHSHYAQVAAQLVREHGKLAAKQINEETETEWQSLKAMRQQEADDAQAGSEL</sequence>
<reference evidence="2 3" key="1">
    <citation type="journal article" date="2024" name="Nat. Commun.">
        <title>Phylogenomics reveals the evolutionary origins of lichenization in chlorophyte algae.</title>
        <authorList>
            <person name="Puginier C."/>
            <person name="Libourel C."/>
            <person name="Otte J."/>
            <person name="Skaloud P."/>
            <person name="Haon M."/>
            <person name="Grisel S."/>
            <person name="Petersen M."/>
            <person name="Berrin J.G."/>
            <person name="Delaux P.M."/>
            <person name="Dal Grande F."/>
            <person name="Keller J."/>
        </authorList>
    </citation>
    <scope>NUCLEOTIDE SEQUENCE [LARGE SCALE GENOMIC DNA]</scope>
    <source>
        <strain evidence="2 3">SAG 2036</strain>
    </source>
</reference>
<feature type="region of interest" description="Disordered" evidence="1">
    <location>
        <begin position="170"/>
        <end position="227"/>
    </location>
</feature>
<feature type="compositionally biased region" description="Polar residues" evidence="1">
    <location>
        <begin position="120"/>
        <end position="145"/>
    </location>
</feature>
<gene>
    <name evidence="2" type="ORF">WJX73_005664</name>
</gene>
<feature type="compositionally biased region" description="Pro residues" evidence="1">
    <location>
        <begin position="183"/>
        <end position="194"/>
    </location>
</feature>
<evidence type="ECO:0000313" key="2">
    <source>
        <dbReference type="EMBL" id="KAK9805751.1"/>
    </source>
</evidence>
<dbReference type="AlphaFoldDB" id="A0AAW1P699"/>
<feature type="region of interest" description="Disordered" evidence="1">
    <location>
        <begin position="357"/>
        <end position="379"/>
    </location>
</feature>